<name>A0A1B3XK01_9BACI</name>
<dbReference type="RefSeq" id="WP_064461978.1">
    <property type="nucleotide sequence ID" value="NZ_CP017080.1"/>
</dbReference>
<protein>
    <recommendedName>
        <fullName evidence="3">ThuA-like domain-containing protein</fullName>
    </recommendedName>
</protein>
<accession>A0A1B3XK01</accession>
<dbReference type="EMBL" id="CP017080">
    <property type="protein sequence ID" value="AOH53548.1"/>
    <property type="molecule type" value="Genomic_DNA"/>
</dbReference>
<dbReference type="SUPFAM" id="SSF52317">
    <property type="entry name" value="Class I glutamine amidotransferase-like"/>
    <property type="match status" value="1"/>
</dbReference>
<dbReference type="OrthoDB" id="2419402at2"/>
<dbReference type="InterPro" id="IPR029062">
    <property type="entry name" value="Class_I_gatase-like"/>
</dbReference>
<gene>
    <name evidence="1" type="ORF">ABE28_004220</name>
</gene>
<dbReference type="KEGG" id="bmur:ABE28_004220"/>
<reference evidence="1 2" key="1">
    <citation type="submission" date="2016-08" db="EMBL/GenBank/DDBJ databases">
        <title>Complete genome sequence of Bacillus muralis G25-68, a strain with toxicity to nematodes.</title>
        <authorList>
            <person name="Zheng Z."/>
        </authorList>
    </citation>
    <scope>NUCLEOTIDE SEQUENCE [LARGE SCALE GENOMIC DNA]</scope>
    <source>
        <strain evidence="1 2">G25-68</strain>
    </source>
</reference>
<keyword evidence="2" id="KW-1185">Reference proteome</keyword>
<dbReference type="Proteomes" id="UP000077926">
    <property type="component" value="Chromosome"/>
</dbReference>
<sequence>MRKIAVIYSGHASHFRTFHEPKYAQFIDKLIYFPDFAETNLSPYDVLIVPSQLNSNLLLQNAKKIRDFADEGKTVIAFGPQPWQWLPNQNWEERTTNFWWWIEENADSGLRVQNAQQPFFEYITLEDCTWHQHGVFWPPAHATTLVSTIDGGSVLYIDEQSTKGTWIITTLDPDYHFGSYFMPATERFLDGMFQWISKGDITKKILEHC</sequence>
<evidence type="ECO:0008006" key="3">
    <source>
        <dbReference type="Google" id="ProtNLM"/>
    </source>
</evidence>
<evidence type="ECO:0000313" key="2">
    <source>
        <dbReference type="Proteomes" id="UP000077926"/>
    </source>
</evidence>
<dbReference type="AlphaFoldDB" id="A0A1B3XK01"/>
<organism evidence="1 2">
    <name type="scientific">Peribacillus muralis</name>
    <dbReference type="NCBI Taxonomy" id="264697"/>
    <lineage>
        <taxon>Bacteria</taxon>
        <taxon>Bacillati</taxon>
        <taxon>Bacillota</taxon>
        <taxon>Bacilli</taxon>
        <taxon>Bacillales</taxon>
        <taxon>Bacillaceae</taxon>
        <taxon>Peribacillus</taxon>
    </lineage>
</organism>
<proteinExistence type="predicted"/>
<dbReference type="CDD" id="cd03143">
    <property type="entry name" value="A4_beta-galactosidase_middle_domain"/>
    <property type="match status" value="1"/>
</dbReference>
<dbReference type="STRING" id="264697.ABE28_004220"/>
<evidence type="ECO:0000313" key="1">
    <source>
        <dbReference type="EMBL" id="AOH53548.1"/>
    </source>
</evidence>